<accession>I1E028</accession>
<dbReference type="InterPro" id="IPR007712">
    <property type="entry name" value="RelE/ParE_toxin"/>
</dbReference>
<dbReference type="Pfam" id="PF05016">
    <property type="entry name" value="ParE_toxin"/>
    <property type="match status" value="1"/>
</dbReference>
<gene>
    <name evidence="3" type="ORF">RNAN_2662</name>
</gene>
<evidence type="ECO:0000256" key="1">
    <source>
        <dbReference type="ARBA" id="ARBA00006226"/>
    </source>
</evidence>
<evidence type="ECO:0000313" key="4">
    <source>
        <dbReference type="Proteomes" id="UP000004374"/>
    </source>
</evidence>
<name>I1E028_9GAMM</name>
<sequence length="100" mass="11500">MARYQLSRRADQDLFDIYIYGVQSFGFKQADAYITGMQERFEHIAAAPLSYPAVDSIRVGYRRCVYGVNTIYYRQEGDNVLIVRILRAQHVGKALSEDIS</sequence>
<proteinExistence type="inferred from homology"/>
<dbReference type="RefSeq" id="WP_008222451.1">
    <property type="nucleotide sequence ID" value="NZ_BAFK01000016.1"/>
</dbReference>
<protein>
    <recommendedName>
        <fullName evidence="5">Toxin</fullName>
    </recommendedName>
</protein>
<evidence type="ECO:0000256" key="2">
    <source>
        <dbReference type="ARBA" id="ARBA00022649"/>
    </source>
</evidence>
<dbReference type="Gene3D" id="3.30.2310.20">
    <property type="entry name" value="RelE-like"/>
    <property type="match status" value="1"/>
</dbReference>
<dbReference type="PANTHER" id="PTHR33755">
    <property type="entry name" value="TOXIN PARE1-RELATED"/>
    <property type="match status" value="1"/>
</dbReference>
<dbReference type="InterPro" id="IPR051803">
    <property type="entry name" value="TA_system_RelE-like_toxin"/>
</dbReference>
<comment type="similarity">
    <text evidence="1">Belongs to the RelE toxin family.</text>
</comment>
<dbReference type="OrthoDB" id="516834at2"/>
<comment type="caution">
    <text evidence="3">The sequence shown here is derived from an EMBL/GenBank/DDBJ whole genome shotgun (WGS) entry which is preliminary data.</text>
</comment>
<dbReference type="Proteomes" id="UP000004374">
    <property type="component" value="Unassembled WGS sequence"/>
</dbReference>
<keyword evidence="4" id="KW-1185">Reference proteome</keyword>
<dbReference type="AlphaFoldDB" id="I1E028"/>
<dbReference type="STRING" id="562729.RNAN_2662"/>
<reference evidence="3 4" key="1">
    <citation type="journal article" date="2012" name="J. Bacteriol.">
        <title>Genome Sequence of the Protease-Producing Bacterium Rheinheimera nanhaiensis E407-8T, Isolated from Deep-Sea Sediment of the South China Sea.</title>
        <authorList>
            <person name="Zhang X.-Y."/>
            <person name="Zhang Y.-J."/>
            <person name="Qin Q.-L."/>
            <person name="Xie B.-B."/>
            <person name="Chen X.-L."/>
            <person name="Zhou B.-C."/>
            <person name="Zhang Y.-Z."/>
        </authorList>
    </citation>
    <scope>NUCLEOTIDE SEQUENCE [LARGE SCALE GENOMIC DNA]</scope>
    <source>
        <strain evidence="3 4">E407-8</strain>
    </source>
</reference>
<organism evidence="3 4">
    <name type="scientific">Rheinheimera nanhaiensis E407-8</name>
    <dbReference type="NCBI Taxonomy" id="562729"/>
    <lineage>
        <taxon>Bacteria</taxon>
        <taxon>Pseudomonadati</taxon>
        <taxon>Pseudomonadota</taxon>
        <taxon>Gammaproteobacteria</taxon>
        <taxon>Chromatiales</taxon>
        <taxon>Chromatiaceae</taxon>
        <taxon>Rheinheimera</taxon>
    </lineage>
</organism>
<evidence type="ECO:0000313" key="3">
    <source>
        <dbReference type="EMBL" id="GAB59656.1"/>
    </source>
</evidence>
<dbReference type="PANTHER" id="PTHR33755:SF9">
    <property type="entry name" value="TOXIN PARE1"/>
    <property type="match status" value="1"/>
</dbReference>
<dbReference type="EMBL" id="BAFK01000016">
    <property type="protein sequence ID" value="GAB59656.1"/>
    <property type="molecule type" value="Genomic_DNA"/>
</dbReference>
<dbReference type="InterPro" id="IPR035093">
    <property type="entry name" value="RelE/ParE_toxin_dom_sf"/>
</dbReference>
<evidence type="ECO:0008006" key="5">
    <source>
        <dbReference type="Google" id="ProtNLM"/>
    </source>
</evidence>
<keyword evidence="2" id="KW-1277">Toxin-antitoxin system</keyword>